<dbReference type="InterPro" id="IPR053138">
    <property type="entry name" value="N-alpha-Ac-DABA_deacetylase"/>
</dbReference>
<dbReference type="InterPro" id="IPR055438">
    <property type="entry name" value="AstE_AspA_cat"/>
</dbReference>
<dbReference type="Gene3D" id="3.40.630.10">
    <property type="entry name" value="Zn peptidases"/>
    <property type="match status" value="1"/>
</dbReference>
<proteinExistence type="predicted"/>
<dbReference type="AlphaFoldDB" id="A0A1I3J4Q2"/>
<dbReference type="GO" id="GO:0046872">
    <property type="term" value="F:metal ion binding"/>
    <property type="evidence" value="ECO:0007669"/>
    <property type="project" value="UniProtKB-KW"/>
</dbReference>
<dbReference type="CDD" id="cd06251">
    <property type="entry name" value="M14_ASTE_ASPA-like"/>
    <property type="match status" value="1"/>
</dbReference>
<accession>A0A1I3J4Q2</accession>
<dbReference type="STRING" id="1576369.SAMN05421753_11049"/>
<sequence>MIRSARYNSRPGHSPSAQRRMKFNRERQKTVDQWGDVSIGLGERKNVHLEVSASYSGHPVQIPVHVRRGPKAGPVLFISAAVHGDEINGTGAIRQILLDPYLQLISGSLILVPVVNVLGFERHSRYLPDRRDLNRSFPGSAKGSLASRMARLILDEIIERADYGIDLHTAAVRRTNFPNVRADLDIPNVRRLTEAFGCEVTVNEKGPAGCLRRAACEAGCPTFILEAGEVWKVESLVIEYALRGIKNVLMRLGMIAGQPQEPAYRTAIRETAWIRADSAGFLHFHVAPGDIVNKGTPIATIDSLVGSEGEVIFSTENGIVLGMTTLPVTAPGEPVCHIGLVPRGRNQIAEVIRSLPKNSLHQRIRDDLATSIMVVDPHRK</sequence>
<name>A0A1I3J4Q2_9PLAN</name>
<dbReference type="PANTHER" id="PTHR37326:SF1">
    <property type="entry name" value="BLL3975 PROTEIN"/>
    <property type="match status" value="1"/>
</dbReference>
<dbReference type="Pfam" id="PF24827">
    <property type="entry name" value="AstE_AspA_cat"/>
    <property type="match status" value="1"/>
</dbReference>
<keyword evidence="2" id="KW-0479">Metal-binding</keyword>
<protein>
    <recommendedName>
        <fullName evidence="6">Succinylglutamate desuccinylase/Aspartoacylase catalytic domain-containing protein</fullName>
    </recommendedName>
</protein>
<comment type="cofactor">
    <cofactor evidence="1">
        <name>Zn(2+)</name>
        <dbReference type="ChEBI" id="CHEBI:29105"/>
    </cofactor>
</comment>
<dbReference type="InterPro" id="IPR043795">
    <property type="entry name" value="N-alpha-Ac-DABA-like"/>
</dbReference>
<evidence type="ECO:0000313" key="7">
    <source>
        <dbReference type="EMBL" id="SFI54895.1"/>
    </source>
</evidence>
<dbReference type="GO" id="GO:0016811">
    <property type="term" value="F:hydrolase activity, acting on carbon-nitrogen (but not peptide) bonds, in linear amides"/>
    <property type="evidence" value="ECO:0007669"/>
    <property type="project" value="InterPro"/>
</dbReference>
<evidence type="ECO:0000256" key="3">
    <source>
        <dbReference type="ARBA" id="ARBA00022801"/>
    </source>
</evidence>
<evidence type="ECO:0000256" key="2">
    <source>
        <dbReference type="ARBA" id="ARBA00022723"/>
    </source>
</evidence>
<keyword evidence="8" id="KW-1185">Reference proteome</keyword>
<dbReference type="PIRSF" id="PIRSF039012">
    <property type="entry name" value="ASP"/>
    <property type="match status" value="1"/>
</dbReference>
<dbReference type="EMBL" id="FOQD01000010">
    <property type="protein sequence ID" value="SFI54895.1"/>
    <property type="molecule type" value="Genomic_DNA"/>
</dbReference>
<reference evidence="8" key="1">
    <citation type="submission" date="2016-10" db="EMBL/GenBank/DDBJ databases">
        <authorList>
            <person name="Varghese N."/>
            <person name="Submissions S."/>
        </authorList>
    </citation>
    <scope>NUCLEOTIDE SEQUENCE [LARGE SCALE GENOMIC DNA]</scope>
    <source>
        <strain evidence="8">DSM 26348</strain>
    </source>
</reference>
<gene>
    <name evidence="7" type="ORF">SAMN05421753_11049</name>
</gene>
<evidence type="ECO:0000256" key="1">
    <source>
        <dbReference type="ARBA" id="ARBA00001947"/>
    </source>
</evidence>
<organism evidence="7 8">
    <name type="scientific">Planctomicrobium piriforme</name>
    <dbReference type="NCBI Taxonomy" id="1576369"/>
    <lineage>
        <taxon>Bacteria</taxon>
        <taxon>Pseudomonadati</taxon>
        <taxon>Planctomycetota</taxon>
        <taxon>Planctomycetia</taxon>
        <taxon>Planctomycetales</taxon>
        <taxon>Planctomycetaceae</taxon>
        <taxon>Planctomicrobium</taxon>
    </lineage>
</organism>
<feature type="region of interest" description="Disordered" evidence="5">
    <location>
        <begin position="1"/>
        <end position="25"/>
    </location>
</feature>
<evidence type="ECO:0000313" key="8">
    <source>
        <dbReference type="Proteomes" id="UP000199518"/>
    </source>
</evidence>
<feature type="domain" description="Succinylglutamate desuccinylase/Aspartoacylase catalytic" evidence="6">
    <location>
        <begin position="73"/>
        <end position="249"/>
    </location>
</feature>
<evidence type="ECO:0000256" key="5">
    <source>
        <dbReference type="SAM" id="MobiDB-lite"/>
    </source>
</evidence>
<keyword evidence="4" id="KW-0862">Zinc</keyword>
<dbReference type="GO" id="GO:0016788">
    <property type="term" value="F:hydrolase activity, acting on ester bonds"/>
    <property type="evidence" value="ECO:0007669"/>
    <property type="project" value="InterPro"/>
</dbReference>
<dbReference type="PANTHER" id="PTHR37326">
    <property type="entry name" value="BLL3975 PROTEIN"/>
    <property type="match status" value="1"/>
</dbReference>
<keyword evidence="3" id="KW-0378">Hydrolase</keyword>
<evidence type="ECO:0000256" key="4">
    <source>
        <dbReference type="ARBA" id="ARBA00022833"/>
    </source>
</evidence>
<dbReference type="Proteomes" id="UP000199518">
    <property type="component" value="Unassembled WGS sequence"/>
</dbReference>
<evidence type="ECO:0000259" key="6">
    <source>
        <dbReference type="Pfam" id="PF24827"/>
    </source>
</evidence>
<dbReference type="SUPFAM" id="SSF53187">
    <property type="entry name" value="Zn-dependent exopeptidases"/>
    <property type="match status" value="1"/>
</dbReference>